<dbReference type="InterPro" id="IPR044810">
    <property type="entry name" value="WRKY_plant"/>
</dbReference>
<dbReference type="GeneID" id="111449503"/>
<protein>
    <submittedName>
        <fullName evidence="10">Probable WRKY transcription factor 53</fullName>
    </submittedName>
</protein>
<keyword evidence="2" id="KW-0805">Transcription regulation</keyword>
<evidence type="ECO:0000256" key="7">
    <source>
        <dbReference type="SAM" id="MobiDB-lite"/>
    </source>
</evidence>
<dbReference type="KEGG" id="cmos:111449503"/>
<dbReference type="FunFam" id="2.20.25.80:FF:000009">
    <property type="entry name" value="WRKY transcription factor 53"/>
    <property type="match status" value="1"/>
</dbReference>
<dbReference type="RefSeq" id="XP_022945183.1">
    <property type="nucleotide sequence ID" value="XM_023089415.1"/>
</dbReference>
<reference evidence="10" key="1">
    <citation type="submission" date="2025-08" db="UniProtKB">
        <authorList>
            <consortium name="RefSeq"/>
        </authorList>
    </citation>
    <scope>IDENTIFICATION</scope>
    <source>
        <tissue evidence="10">Young leaves</tissue>
    </source>
</reference>
<feature type="compositionally biased region" description="Low complexity" evidence="7">
    <location>
        <begin position="72"/>
        <end position="82"/>
    </location>
</feature>
<dbReference type="Gene3D" id="2.20.25.80">
    <property type="entry name" value="WRKY domain"/>
    <property type="match status" value="1"/>
</dbReference>
<dbReference type="GO" id="GO:0005634">
    <property type="term" value="C:nucleus"/>
    <property type="evidence" value="ECO:0007669"/>
    <property type="project" value="UniProtKB-SubCell"/>
</dbReference>
<dbReference type="GO" id="GO:0003700">
    <property type="term" value="F:DNA-binding transcription factor activity"/>
    <property type="evidence" value="ECO:0007669"/>
    <property type="project" value="InterPro"/>
</dbReference>
<dbReference type="GO" id="GO:0010193">
    <property type="term" value="P:response to ozone"/>
    <property type="evidence" value="ECO:0007669"/>
    <property type="project" value="UniProtKB-ARBA"/>
</dbReference>
<dbReference type="GO" id="GO:0042542">
    <property type="term" value="P:response to hydrogen peroxide"/>
    <property type="evidence" value="ECO:0007669"/>
    <property type="project" value="UniProtKB-ARBA"/>
</dbReference>
<evidence type="ECO:0000313" key="10">
    <source>
        <dbReference type="RefSeq" id="XP_022945183.1"/>
    </source>
</evidence>
<dbReference type="GO" id="GO:0000976">
    <property type="term" value="F:transcription cis-regulatory region binding"/>
    <property type="evidence" value="ECO:0007669"/>
    <property type="project" value="TreeGrafter"/>
</dbReference>
<evidence type="ECO:0000256" key="4">
    <source>
        <dbReference type="ARBA" id="ARBA00023163"/>
    </source>
</evidence>
<dbReference type="InterPro" id="IPR003657">
    <property type="entry name" value="WRKY_dom"/>
</dbReference>
<evidence type="ECO:0000256" key="1">
    <source>
        <dbReference type="ARBA" id="ARBA00004123"/>
    </source>
</evidence>
<evidence type="ECO:0000256" key="6">
    <source>
        <dbReference type="ARBA" id="ARBA00060850"/>
    </source>
</evidence>
<sequence>MENLGEWERKNLQNELLKGKEFARQLRVHLNVRPSTSSMAAASSSSSYDGGELLVQKILSSYEKALSLLSSTKSPSSLNASPRSEDSDHIAQTNAASRKRNILPTWTLKFQVTPGMALEGSLDDGFSWRKYGQKGIFGAKHPRGYYRCTHRNLQGCVATKQVQRSDDDPTIFKITYRGNHTCSQVSNLGTTPAAPEFQQQNRRIDQNLVQSQQTSPDALLNSWASLRIITENLDTVHEPILFSPFSYDPTSSYEAADRIESTSTVDMNFTEFSPSFLSTTRCGSGVSYFSGSSSEMSEGFIGNQKLELQPNKSELPEIFSSPTSGVNSQTLGLDFPSGELEMEPSFTFDNTTFFS</sequence>
<name>A0A6J1G042_CUCMO</name>
<organism evidence="9 10">
    <name type="scientific">Cucurbita moschata</name>
    <name type="common">Winter crookneck squash</name>
    <name type="synonym">Cucurbita pepo var. moschata</name>
    <dbReference type="NCBI Taxonomy" id="3662"/>
    <lineage>
        <taxon>Eukaryota</taxon>
        <taxon>Viridiplantae</taxon>
        <taxon>Streptophyta</taxon>
        <taxon>Embryophyta</taxon>
        <taxon>Tracheophyta</taxon>
        <taxon>Spermatophyta</taxon>
        <taxon>Magnoliopsida</taxon>
        <taxon>eudicotyledons</taxon>
        <taxon>Gunneridae</taxon>
        <taxon>Pentapetalae</taxon>
        <taxon>rosids</taxon>
        <taxon>fabids</taxon>
        <taxon>Cucurbitales</taxon>
        <taxon>Cucurbitaceae</taxon>
        <taxon>Cucurbiteae</taxon>
        <taxon>Cucurbita</taxon>
    </lineage>
</organism>
<evidence type="ECO:0000313" key="9">
    <source>
        <dbReference type="Proteomes" id="UP000504609"/>
    </source>
</evidence>
<proteinExistence type="inferred from homology"/>
<dbReference type="InterPro" id="IPR036576">
    <property type="entry name" value="WRKY_dom_sf"/>
</dbReference>
<keyword evidence="4" id="KW-0804">Transcription</keyword>
<dbReference type="Pfam" id="PF03106">
    <property type="entry name" value="WRKY"/>
    <property type="match status" value="1"/>
</dbReference>
<comment type="similarity">
    <text evidence="6">Belongs to the WRKY group III family.</text>
</comment>
<dbReference type="SMART" id="SM00774">
    <property type="entry name" value="WRKY"/>
    <property type="match status" value="1"/>
</dbReference>
<comment type="subcellular location">
    <subcellularLocation>
        <location evidence="1">Nucleus</location>
    </subcellularLocation>
</comment>
<dbReference type="PANTHER" id="PTHR32096:SF115">
    <property type="entry name" value="WRKY TRANSCRIPTION FACTOR 30-RELATED"/>
    <property type="match status" value="1"/>
</dbReference>
<dbReference type="GO" id="GO:0010150">
    <property type="term" value="P:leaf senescence"/>
    <property type="evidence" value="ECO:0007669"/>
    <property type="project" value="UniProtKB-ARBA"/>
</dbReference>
<dbReference type="Proteomes" id="UP000504609">
    <property type="component" value="Unplaced"/>
</dbReference>
<evidence type="ECO:0000259" key="8">
    <source>
        <dbReference type="PROSITE" id="PS50811"/>
    </source>
</evidence>
<keyword evidence="3" id="KW-0238">DNA-binding</keyword>
<evidence type="ECO:0000256" key="5">
    <source>
        <dbReference type="ARBA" id="ARBA00023242"/>
    </source>
</evidence>
<evidence type="ECO:0000256" key="3">
    <source>
        <dbReference type="ARBA" id="ARBA00023125"/>
    </source>
</evidence>
<dbReference type="GO" id="GO:0009751">
    <property type="term" value="P:response to salicylic acid"/>
    <property type="evidence" value="ECO:0007669"/>
    <property type="project" value="UniProtKB-ARBA"/>
</dbReference>
<dbReference type="SUPFAM" id="SSF118290">
    <property type="entry name" value="WRKY DNA-binding domain"/>
    <property type="match status" value="1"/>
</dbReference>
<dbReference type="PROSITE" id="PS50811">
    <property type="entry name" value="WRKY"/>
    <property type="match status" value="1"/>
</dbReference>
<dbReference type="PANTHER" id="PTHR32096">
    <property type="entry name" value="WRKY TRANSCRIPTION FACTOR 30-RELATED-RELATED"/>
    <property type="match status" value="1"/>
</dbReference>
<gene>
    <name evidence="10" type="primary">LOC111449503</name>
</gene>
<keyword evidence="5" id="KW-0539">Nucleus</keyword>
<feature type="domain" description="WRKY" evidence="8">
    <location>
        <begin position="117"/>
        <end position="180"/>
    </location>
</feature>
<feature type="region of interest" description="Disordered" evidence="7">
    <location>
        <begin position="72"/>
        <end position="96"/>
    </location>
</feature>
<evidence type="ECO:0000256" key="2">
    <source>
        <dbReference type="ARBA" id="ARBA00023015"/>
    </source>
</evidence>
<keyword evidence="9" id="KW-1185">Reference proteome</keyword>
<dbReference type="AlphaFoldDB" id="A0A6J1G042"/>
<accession>A0A6J1G042</accession>